<feature type="transmembrane region" description="Helical" evidence="7">
    <location>
        <begin position="531"/>
        <end position="550"/>
    </location>
</feature>
<accession>A0A7J6QLS4</accession>
<evidence type="ECO:0000256" key="6">
    <source>
        <dbReference type="SAM" id="MobiDB-lite"/>
    </source>
</evidence>
<feature type="transmembrane region" description="Helical" evidence="7">
    <location>
        <begin position="203"/>
        <end position="221"/>
    </location>
</feature>
<feature type="transmembrane region" description="Helical" evidence="7">
    <location>
        <begin position="337"/>
        <end position="361"/>
    </location>
</feature>
<feature type="transmembrane region" description="Helical" evidence="7">
    <location>
        <begin position="281"/>
        <end position="305"/>
    </location>
</feature>
<protein>
    <submittedName>
        <fullName evidence="8">Uncharacterized protein</fullName>
    </submittedName>
</protein>
<keyword evidence="4 7" id="KW-1133">Transmembrane helix</keyword>
<keyword evidence="3 7" id="KW-0812">Transmembrane</keyword>
<feature type="region of interest" description="Disordered" evidence="6">
    <location>
        <begin position="425"/>
        <end position="449"/>
    </location>
</feature>
<evidence type="ECO:0000256" key="4">
    <source>
        <dbReference type="ARBA" id="ARBA00022989"/>
    </source>
</evidence>
<feature type="transmembrane region" description="Helical" evidence="7">
    <location>
        <begin position="675"/>
        <end position="693"/>
    </location>
</feature>
<dbReference type="Gene3D" id="1.20.1250.20">
    <property type="entry name" value="MFS general substrate transporter like domains"/>
    <property type="match status" value="1"/>
</dbReference>
<feature type="transmembrane region" description="Helical" evidence="7">
    <location>
        <begin position="312"/>
        <end position="331"/>
    </location>
</feature>
<feature type="transmembrane region" description="Helical" evidence="7">
    <location>
        <begin position="705"/>
        <end position="725"/>
    </location>
</feature>
<sequence length="837" mass="89873">MLSLNALQERPPTEETEGCSSSGSTPECGEGWDLSAKHGVDPRLLRQRLLELQEHRRRRRADRRKRPSGVFPAAFVLTLVAAATWISMVDLTVSRMTTLMAALVAFALGVYLERRHQQMTATERTASIHPSTNAEHELGEDYAVSLSSILLAKYAAQEVYGVSGVASASTIGILAGLTLPSPYRETAYGAGFVSASTNEAFTIQWEPFICFVYVCVVFSLRHVLLGIGGKLGMMAYVAGHISALFIVLVGAGSWSSTSLDPEDAFESWVDFWFRSHADGNVLISTIITIGFVIACGTASSLTLWLHLHFDNHLSPVVASSLVSLAAGLFLPPSTNPLMFFIWTGSFVGMSGPAASPGAYSIITVKDSPVLSDVTSIFLTGLWAGILLISFWWWTGQIGGRYGFIAFVACITVHLLTKILRKKRPEAEESGDDTDDTGKENADSEVEVLSRPAVTTTEFETDDRVELEYPAGLLAASVLPPMRPWLLIIGYSTPTLKHLGMSDAMARIAMPAFMKDAAHQCYRESPTEHANANAALGVSAGFSTALGYLFGGIDFTSSAGVLSSEVSAVFAITAVYVGVFGSLAICCVPEDKTTTTSSVVAENCGKRLCREATDGIRVMPFSMRVAFAAQSSSYLAWFAIYMYTTEWVGITIFGGSDEDDASTEEKLLFTQGVRHANISLAIAALLCGLTSMALPTLLKRVSLPRLWSFSIFSLSVNMAVAALFISSRPHLADHRARVTAVFNLSQCYPEMTMSALAAVILSIPGGSIPIVLLVGSISALVSSVLAWMAVDEDPTTAAGSSSKYDYVIEDDVDLEMSTTDDDDGGPPQPAAFGVFNDE</sequence>
<evidence type="ECO:0000256" key="1">
    <source>
        <dbReference type="ARBA" id="ARBA00004141"/>
    </source>
</evidence>
<evidence type="ECO:0000256" key="2">
    <source>
        <dbReference type="ARBA" id="ARBA00022448"/>
    </source>
</evidence>
<keyword evidence="2" id="KW-0813">Transport</keyword>
<feature type="compositionally biased region" description="Low complexity" evidence="6">
    <location>
        <begin position="18"/>
        <end position="31"/>
    </location>
</feature>
<evidence type="ECO:0000313" key="9">
    <source>
        <dbReference type="Proteomes" id="UP000574390"/>
    </source>
</evidence>
<evidence type="ECO:0000256" key="7">
    <source>
        <dbReference type="SAM" id="Phobius"/>
    </source>
</evidence>
<feature type="transmembrane region" description="Helical" evidence="7">
    <location>
        <begin position="233"/>
        <end position="254"/>
    </location>
</feature>
<feature type="transmembrane region" description="Helical" evidence="7">
    <location>
        <begin position="68"/>
        <end position="87"/>
    </location>
</feature>
<feature type="transmembrane region" description="Helical" evidence="7">
    <location>
        <begin position="159"/>
        <end position="183"/>
    </location>
</feature>
<dbReference type="EMBL" id="JABANM010028730">
    <property type="protein sequence ID" value="KAF4709223.1"/>
    <property type="molecule type" value="Genomic_DNA"/>
</dbReference>
<evidence type="ECO:0000256" key="5">
    <source>
        <dbReference type="ARBA" id="ARBA00023136"/>
    </source>
</evidence>
<feature type="region of interest" description="Disordered" evidence="6">
    <location>
        <begin position="1"/>
        <end position="31"/>
    </location>
</feature>
<keyword evidence="5 7" id="KW-0472">Membrane</keyword>
<feature type="compositionally biased region" description="Acidic residues" evidence="6">
    <location>
        <begin position="814"/>
        <end position="823"/>
    </location>
</feature>
<evidence type="ECO:0000256" key="3">
    <source>
        <dbReference type="ARBA" id="ARBA00022692"/>
    </source>
</evidence>
<feature type="transmembrane region" description="Helical" evidence="7">
    <location>
        <begin position="373"/>
        <end position="393"/>
    </location>
</feature>
<reference evidence="8 9" key="1">
    <citation type="submission" date="2020-04" db="EMBL/GenBank/DDBJ databases">
        <title>Perkinsus olseni comparative genomics.</title>
        <authorList>
            <person name="Bogema D.R."/>
        </authorList>
    </citation>
    <scope>NUCLEOTIDE SEQUENCE [LARGE SCALE GENOMIC DNA]</scope>
    <source>
        <strain evidence="8">ATCC PRA-205</strain>
    </source>
</reference>
<feature type="transmembrane region" description="Helical" evidence="7">
    <location>
        <begin position="565"/>
        <end position="587"/>
    </location>
</feature>
<dbReference type="AlphaFoldDB" id="A0A7J6QLS4"/>
<evidence type="ECO:0000313" key="8">
    <source>
        <dbReference type="EMBL" id="KAF4709223.1"/>
    </source>
</evidence>
<feature type="region of interest" description="Disordered" evidence="6">
    <location>
        <begin position="814"/>
        <end position="837"/>
    </location>
</feature>
<dbReference type="GO" id="GO:0008506">
    <property type="term" value="F:sucrose:proton symporter activity"/>
    <property type="evidence" value="ECO:0007669"/>
    <property type="project" value="TreeGrafter"/>
</dbReference>
<proteinExistence type="predicted"/>
<feature type="transmembrane region" description="Helical" evidence="7">
    <location>
        <begin position="93"/>
        <end position="112"/>
    </location>
</feature>
<dbReference type="Proteomes" id="UP000574390">
    <property type="component" value="Unassembled WGS sequence"/>
</dbReference>
<dbReference type="SUPFAM" id="SSF103473">
    <property type="entry name" value="MFS general substrate transporter"/>
    <property type="match status" value="1"/>
</dbReference>
<comment type="caution">
    <text evidence="8">The sequence shown here is derived from an EMBL/GenBank/DDBJ whole genome shotgun (WGS) entry which is preliminary data.</text>
</comment>
<organism evidence="8 9">
    <name type="scientific">Perkinsus olseni</name>
    <name type="common">Perkinsus atlanticus</name>
    <dbReference type="NCBI Taxonomy" id="32597"/>
    <lineage>
        <taxon>Eukaryota</taxon>
        <taxon>Sar</taxon>
        <taxon>Alveolata</taxon>
        <taxon>Perkinsozoa</taxon>
        <taxon>Perkinsea</taxon>
        <taxon>Perkinsida</taxon>
        <taxon>Perkinsidae</taxon>
        <taxon>Perkinsus</taxon>
    </lineage>
</organism>
<comment type="subcellular location">
    <subcellularLocation>
        <location evidence="1">Membrane</location>
        <topology evidence="1">Multi-pass membrane protein</topology>
    </subcellularLocation>
</comment>
<gene>
    <name evidence="8" type="ORF">FOZ62_017131</name>
</gene>
<feature type="transmembrane region" description="Helical" evidence="7">
    <location>
        <begin position="399"/>
        <end position="416"/>
    </location>
</feature>
<dbReference type="GO" id="GO:0016020">
    <property type="term" value="C:membrane"/>
    <property type="evidence" value="ECO:0007669"/>
    <property type="project" value="UniProtKB-SubCell"/>
</dbReference>
<name>A0A7J6QLS4_PEROL</name>
<dbReference type="InterPro" id="IPR036259">
    <property type="entry name" value="MFS_trans_sf"/>
</dbReference>
<dbReference type="PANTHER" id="PTHR19432:SF35">
    <property type="entry name" value="SOLUTE CARRIER FAMILY 45 MEMBER 3 ISOFORM X1"/>
    <property type="match status" value="1"/>
</dbReference>
<dbReference type="PANTHER" id="PTHR19432">
    <property type="entry name" value="SUGAR TRANSPORTER"/>
    <property type="match status" value="1"/>
</dbReference>